<keyword evidence="8" id="KW-0472">Membrane</keyword>
<dbReference type="GO" id="GO:0000155">
    <property type="term" value="F:phosphorelay sensor kinase activity"/>
    <property type="evidence" value="ECO:0007669"/>
    <property type="project" value="InterPro"/>
</dbReference>
<dbReference type="GO" id="GO:0016020">
    <property type="term" value="C:membrane"/>
    <property type="evidence" value="ECO:0007669"/>
    <property type="project" value="UniProtKB-SubCell"/>
</dbReference>
<dbReference type="FunFam" id="3.30.565.10:FF:000010">
    <property type="entry name" value="Sensor histidine kinase RcsC"/>
    <property type="match status" value="1"/>
</dbReference>
<keyword evidence="5" id="KW-0808">Transferase</keyword>
<feature type="domain" description="HAMP" evidence="10">
    <location>
        <begin position="198"/>
        <end position="250"/>
    </location>
</feature>
<dbReference type="PROSITE" id="PS50109">
    <property type="entry name" value="HIS_KIN"/>
    <property type="match status" value="1"/>
</dbReference>
<dbReference type="Pfam" id="PF02518">
    <property type="entry name" value="HATPase_c"/>
    <property type="match status" value="1"/>
</dbReference>
<evidence type="ECO:0000313" key="12">
    <source>
        <dbReference type="Proteomes" id="UP000239504"/>
    </source>
</evidence>
<comment type="catalytic activity">
    <reaction evidence="1">
        <text>ATP + protein L-histidine = ADP + protein N-phospho-L-histidine.</text>
        <dbReference type="EC" id="2.7.13.3"/>
    </reaction>
</comment>
<evidence type="ECO:0000256" key="1">
    <source>
        <dbReference type="ARBA" id="ARBA00000085"/>
    </source>
</evidence>
<dbReference type="InterPro" id="IPR036097">
    <property type="entry name" value="HisK_dim/P_sf"/>
</dbReference>
<evidence type="ECO:0000313" key="11">
    <source>
        <dbReference type="EMBL" id="PQA86223.1"/>
    </source>
</evidence>
<evidence type="ECO:0000256" key="7">
    <source>
        <dbReference type="ARBA" id="ARBA00023012"/>
    </source>
</evidence>
<dbReference type="InterPro" id="IPR004358">
    <property type="entry name" value="Sig_transdc_His_kin-like_C"/>
</dbReference>
<dbReference type="Gene3D" id="1.10.287.130">
    <property type="match status" value="1"/>
</dbReference>
<dbReference type="InterPro" id="IPR036890">
    <property type="entry name" value="HATPase_C_sf"/>
</dbReference>
<dbReference type="Proteomes" id="UP000239504">
    <property type="component" value="Unassembled WGS sequence"/>
</dbReference>
<evidence type="ECO:0000256" key="5">
    <source>
        <dbReference type="ARBA" id="ARBA00022679"/>
    </source>
</evidence>
<evidence type="ECO:0000256" key="6">
    <source>
        <dbReference type="ARBA" id="ARBA00022777"/>
    </source>
</evidence>
<keyword evidence="6" id="KW-0418">Kinase</keyword>
<gene>
    <name evidence="11" type="ORF">CW354_17890</name>
</gene>
<dbReference type="Pfam" id="PF00512">
    <property type="entry name" value="HisKA"/>
    <property type="match status" value="1"/>
</dbReference>
<dbReference type="Gene3D" id="3.30.565.10">
    <property type="entry name" value="Histidine kinase-like ATPase, C-terminal domain"/>
    <property type="match status" value="1"/>
</dbReference>
<dbReference type="SMART" id="SM00388">
    <property type="entry name" value="HisKA"/>
    <property type="match status" value="1"/>
</dbReference>
<keyword evidence="7" id="KW-0902">Two-component regulatory system</keyword>
<dbReference type="PANTHER" id="PTHR43711">
    <property type="entry name" value="TWO-COMPONENT HISTIDINE KINASE"/>
    <property type="match status" value="1"/>
</dbReference>
<evidence type="ECO:0000259" key="9">
    <source>
        <dbReference type="PROSITE" id="PS50109"/>
    </source>
</evidence>
<dbReference type="PANTHER" id="PTHR43711:SF26">
    <property type="entry name" value="SENSOR HISTIDINE KINASE RCSC"/>
    <property type="match status" value="1"/>
</dbReference>
<dbReference type="RefSeq" id="WP_104831435.1">
    <property type="nucleotide sequence ID" value="NZ_PJCH01000015.1"/>
</dbReference>
<evidence type="ECO:0000259" key="10">
    <source>
        <dbReference type="PROSITE" id="PS50885"/>
    </source>
</evidence>
<dbReference type="SUPFAM" id="SSF47384">
    <property type="entry name" value="Homodimeric domain of signal transducing histidine kinase"/>
    <property type="match status" value="1"/>
</dbReference>
<protein>
    <recommendedName>
        <fullName evidence="3">histidine kinase</fullName>
        <ecNumber evidence="3">2.7.13.3</ecNumber>
    </recommendedName>
</protein>
<reference evidence="11 12" key="1">
    <citation type="submission" date="2017-12" db="EMBL/GenBank/DDBJ databases">
        <authorList>
            <person name="Hurst M.R.H."/>
        </authorList>
    </citation>
    <scope>NUCLEOTIDE SEQUENCE [LARGE SCALE GENOMIC DNA]</scope>
    <source>
        <strain evidence="11 12">SY-3-19</strain>
    </source>
</reference>
<dbReference type="SUPFAM" id="SSF55874">
    <property type="entry name" value="ATPase domain of HSP90 chaperone/DNA topoisomerase II/histidine kinase"/>
    <property type="match status" value="1"/>
</dbReference>
<dbReference type="InterPro" id="IPR003594">
    <property type="entry name" value="HATPase_dom"/>
</dbReference>
<accession>A0A2S7K130</accession>
<dbReference type="InterPro" id="IPR003661">
    <property type="entry name" value="HisK_dim/P_dom"/>
</dbReference>
<dbReference type="PROSITE" id="PS50885">
    <property type="entry name" value="HAMP"/>
    <property type="match status" value="1"/>
</dbReference>
<feature type="domain" description="Histidine kinase" evidence="9">
    <location>
        <begin position="283"/>
        <end position="504"/>
    </location>
</feature>
<sequence>MSTMFNRFRQMRISRQLSITAGASIILFSVTLTAIASTLISRQLRDNAVTDARLQTEQFAERTIFAFLVEDLTVAEEAIGSITAFPNIDDARLIRADGETLARYDNGHAINDTNSPIRHLTNIRESSEYWIVAAPVLSSPEPNDLDNGSVNAEYLGSVVLAFSKSPVRETIRTIWVINGLAGLAAAGIFLALLSFQMRVLTDPLRSLSSTMSNGGRDAPRKRARIFGSKEIQEIAAIYNQLMDEIETSQAALESEVAIRTQELKTARDAAFAANRQKSEIMAAVTHEMKTPLQAIIGYTQLTLEELEFAVEDDAAHRSREQLSNILGRAHELLNRITQMLDLARAEAGKFDLNLVETDISALLHDAQKSILPLAAERNNKFTAEIDCPATILIDRDKFQQIALNLMTNACKFTHNGEIYLRCKGRPNRLLLEVEDTGVGIAEKDIDSVFEPFRQVDMSASRAFGGTGLGLAISRQFAKLMGGEIDVRSELGAGSVFTAKIPLPIKMGAYGAK</sequence>
<name>A0A2S7K130_9PROT</name>
<dbReference type="InterPro" id="IPR050736">
    <property type="entry name" value="Sensor_HK_Regulatory"/>
</dbReference>
<dbReference type="CDD" id="cd16922">
    <property type="entry name" value="HATPase_EvgS-ArcB-TorS-like"/>
    <property type="match status" value="1"/>
</dbReference>
<dbReference type="SMART" id="SM00387">
    <property type="entry name" value="HATPase_c"/>
    <property type="match status" value="1"/>
</dbReference>
<keyword evidence="8" id="KW-1133">Transmembrane helix</keyword>
<evidence type="ECO:0000256" key="2">
    <source>
        <dbReference type="ARBA" id="ARBA00004370"/>
    </source>
</evidence>
<evidence type="ECO:0000256" key="4">
    <source>
        <dbReference type="ARBA" id="ARBA00022553"/>
    </source>
</evidence>
<dbReference type="AlphaFoldDB" id="A0A2S7K130"/>
<dbReference type="CDD" id="cd00082">
    <property type="entry name" value="HisKA"/>
    <property type="match status" value="1"/>
</dbReference>
<dbReference type="InterPro" id="IPR003660">
    <property type="entry name" value="HAMP_dom"/>
</dbReference>
<dbReference type="EC" id="2.7.13.3" evidence="3"/>
<keyword evidence="12" id="KW-1185">Reference proteome</keyword>
<evidence type="ECO:0000256" key="8">
    <source>
        <dbReference type="SAM" id="Phobius"/>
    </source>
</evidence>
<dbReference type="InterPro" id="IPR005467">
    <property type="entry name" value="His_kinase_dom"/>
</dbReference>
<proteinExistence type="predicted"/>
<comment type="subcellular location">
    <subcellularLocation>
        <location evidence="2">Membrane</location>
    </subcellularLocation>
</comment>
<keyword evidence="4" id="KW-0597">Phosphoprotein</keyword>
<comment type="caution">
    <text evidence="11">The sequence shown here is derived from an EMBL/GenBank/DDBJ whole genome shotgun (WGS) entry which is preliminary data.</text>
</comment>
<dbReference type="EMBL" id="PJCH01000015">
    <property type="protein sequence ID" value="PQA86223.1"/>
    <property type="molecule type" value="Genomic_DNA"/>
</dbReference>
<keyword evidence="8" id="KW-0812">Transmembrane</keyword>
<dbReference type="PRINTS" id="PR00344">
    <property type="entry name" value="BCTRLSENSOR"/>
</dbReference>
<feature type="transmembrane region" description="Helical" evidence="8">
    <location>
        <begin position="174"/>
        <end position="195"/>
    </location>
</feature>
<organism evidence="11 12">
    <name type="scientific">Hyphococcus luteus</name>
    <dbReference type="NCBI Taxonomy" id="2058213"/>
    <lineage>
        <taxon>Bacteria</taxon>
        <taxon>Pseudomonadati</taxon>
        <taxon>Pseudomonadota</taxon>
        <taxon>Alphaproteobacteria</taxon>
        <taxon>Parvularculales</taxon>
        <taxon>Parvularculaceae</taxon>
        <taxon>Hyphococcus</taxon>
    </lineage>
</organism>
<evidence type="ECO:0000256" key="3">
    <source>
        <dbReference type="ARBA" id="ARBA00012438"/>
    </source>
</evidence>
<dbReference type="OrthoDB" id="9801651at2"/>